<protein>
    <submittedName>
        <fullName evidence="1">Uncharacterized protein</fullName>
    </submittedName>
</protein>
<reference evidence="1 2" key="1">
    <citation type="submission" date="2012-05" db="EMBL/GenBank/DDBJ databases">
        <title>Recombination and specialization in a pathogen metapopulation.</title>
        <authorList>
            <person name="Gardiner A."/>
            <person name="Kemen E."/>
            <person name="Schultz-Larsen T."/>
            <person name="MacLean D."/>
            <person name="Van Oosterhout C."/>
            <person name="Jones J.D.G."/>
        </authorList>
    </citation>
    <scope>NUCLEOTIDE SEQUENCE [LARGE SCALE GENOMIC DNA]</scope>
    <source>
        <strain evidence="1 2">Ac Nc2</strain>
    </source>
</reference>
<name>A0A024GD26_9STRA</name>
<keyword evidence="2" id="KW-1185">Reference proteome</keyword>
<dbReference type="Proteomes" id="UP000053237">
    <property type="component" value="Unassembled WGS sequence"/>
</dbReference>
<sequence>MPRRGSSLLRAIQMTNMDTISDSFYKTLYCQSLIRGCDLVKSADASLQFVRVNVSPSPLDQMSSVVVQNCRNRILCVFFCLPLHLFGPIRGHNFQ</sequence>
<comment type="caution">
    <text evidence="1">The sequence shown here is derived from an EMBL/GenBank/DDBJ whole genome shotgun (WGS) entry which is preliminary data.</text>
</comment>
<dbReference type="AlphaFoldDB" id="A0A024GD26"/>
<evidence type="ECO:0000313" key="2">
    <source>
        <dbReference type="Proteomes" id="UP000053237"/>
    </source>
</evidence>
<gene>
    <name evidence="1" type="ORF">BN9_055010</name>
</gene>
<dbReference type="EMBL" id="CAIX01000077">
    <property type="protein sequence ID" value="CCI44677.1"/>
    <property type="molecule type" value="Genomic_DNA"/>
</dbReference>
<evidence type="ECO:0000313" key="1">
    <source>
        <dbReference type="EMBL" id="CCI44677.1"/>
    </source>
</evidence>
<organism evidence="1 2">
    <name type="scientific">Albugo candida</name>
    <dbReference type="NCBI Taxonomy" id="65357"/>
    <lineage>
        <taxon>Eukaryota</taxon>
        <taxon>Sar</taxon>
        <taxon>Stramenopiles</taxon>
        <taxon>Oomycota</taxon>
        <taxon>Peronosporomycetes</taxon>
        <taxon>Albuginales</taxon>
        <taxon>Albuginaceae</taxon>
        <taxon>Albugo</taxon>
    </lineage>
</organism>
<proteinExistence type="predicted"/>
<accession>A0A024GD26</accession>
<dbReference type="InParanoid" id="A0A024GD26"/>